<dbReference type="EMBL" id="PUHQ01000018">
    <property type="protein sequence ID" value="KAG0663744.1"/>
    <property type="molecule type" value="Genomic_DNA"/>
</dbReference>
<evidence type="ECO:0000313" key="4">
    <source>
        <dbReference type="Proteomes" id="UP000777482"/>
    </source>
</evidence>
<dbReference type="OrthoDB" id="2530483at2759"/>
<organism evidence="3 4">
    <name type="scientific">Rhodotorula mucilaginosa</name>
    <name type="common">Yeast</name>
    <name type="synonym">Rhodotorula rubra</name>
    <dbReference type="NCBI Taxonomy" id="5537"/>
    <lineage>
        <taxon>Eukaryota</taxon>
        <taxon>Fungi</taxon>
        <taxon>Dikarya</taxon>
        <taxon>Basidiomycota</taxon>
        <taxon>Pucciniomycotina</taxon>
        <taxon>Microbotryomycetes</taxon>
        <taxon>Sporidiobolales</taxon>
        <taxon>Sporidiobolaceae</taxon>
        <taxon>Rhodotorula</taxon>
    </lineage>
</organism>
<accession>A0A9P6W4J5</accession>
<feature type="compositionally biased region" description="Pro residues" evidence="1">
    <location>
        <begin position="720"/>
        <end position="732"/>
    </location>
</feature>
<feature type="compositionally biased region" description="Low complexity" evidence="1">
    <location>
        <begin position="679"/>
        <end position="712"/>
    </location>
</feature>
<feature type="region of interest" description="Disordered" evidence="1">
    <location>
        <begin position="186"/>
        <end position="283"/>
    </location>
</feature>
<comment type="caution">
    <text evidence="3">The sequence shown here is derived from an EMBL/GenBank/DDBJ whole genome shotgun (WGS) entry which is preliminary data.</text>
</comment>
<evidence type="ECO:0000256" key="2">
    <source>
        <dbReference type="SAM" id="Phobius"/>
    </source>
</evidence>
<keyword evidence="2" id="KW-0472">Membrane</keyword>
<name>A0A9P6W4J5_RHOMI</name>
<reference evidence="3 4" key="1">
    <citation type="submission" date="2020-11" db="EMBL/GenBank/DDBJ databases">
        <title>Kefir isolates.</title>
        <authorList>
            <person name="Marcisauskas S."/>
            <person name="Kim Y."/>
            <person name="Blasche S."/>
        </authorList>
    </citation>
    <scope>NUCLEOTIDE SEQUENCE [LARGE SCALE GENOMIC DNA]</scope>
    <source>
        <strain evidence="3 4">KR</strain>
    </source>
</reference>
<feature type="transmembrane region" description="Helical" evidence="2">
    <location>
        <begin position="40"/>
        <end position="59"/>
    </location>
</feature>
<feature type="compositionally biased region" description="Low complexity" evidence="1">
    <location>
        <begin position="503"/>
        <end position="525"/>
    </location>
</feature>
<sequence>MSSVVDSSARTPSAADRRYAHVGGAPYAARGPHLSRPKKASIALAALAVLLVVIVPPSVTLTRKHNEEGTLAQAAEIGYTTVIAGTSTFIQTRTASIVTRSAVSTNTDGRVSTFVERVTLPVVTVSATALESAVQPHFETVTVNGEVIIEATSTSFIPAAGAAVVTPPEVVATVVQTSYADVTVIGSSTPTSAQPESTTTSAVDVSTTTSSTTSSSPTSTSESSTSIVIPPTSSTTDATTTTTTTTTTLSTTSTTSLATESSTTSTTADSPSETTTTSSRTTSCMHNNDKLSFFHLHHGGTNFNNRQTLHSRSAAWTRRLPSLDNYYLRVDHSTYLGYDDFDPLTAVYSRPACQTRWREQHVVDIRVDPHSVGHHLSSDLHSGLARPPRRVPASDDHFHSPRKYSNDYEYSAGEHSDPCHHFFHWRLHPRSASPPRRLPAADDHEYFGREYSDFHLPFTDYAAGSLHPRVASSSWRLPGGGRGVSDYHEETPDRTPPGRPDLPTRTSRETSTTAEETFSATTTTRTQERPTAEPTSSSESCIPGIPVWRGGCPTTSFDTSLPETTSTATSDRSPPGRPDLPTRTSSSEVSATSTSAGGEQPTSSSSTTTNEKSGPPTPTSSEFPTQTSEASSTFPLEPSTAFPSSIETSSSSSTSSRSETAPTTPPAAPSTDLGGGDGSVSTTSTVEAGPTFTTTTTTFEQAPSSSTSSSSSFEAVPDPTEQPGPTSEPPFPTDLASLETSSSLAGTPAPAPTEDDPLPVPTFDSGDGADPLPTVRKLRRRLHRRQKHGL</sequence>
<feature type="region of interest" description="Disordered" evidence="1">
    <location>
        <begin position="376"/>
        <end position="399"/>
    </location>
</feature>
<protein>
    <submittedName>
        <fullName evidence="3">Uncharacterized protein</fullName>
    </submittedName>
</protein>
<dbReference type="AlphaFoldDB" id="A0A9P6W4J5"/>
<keyword evidence="4" id="KW-1185">Reference proteome</keyword>
<feature type="compositionally biased region" description="Basic residues" evidence="1">
    <location>
        <begin position="776"/>
        <end position="790"/>
    </location>
</feature>
<feature type="compositionally biased region" description="Low complexity" evidence="1">
    <location>
        <begin position="582"/>
        <end position="595"/>
    </location>
</feature>
<feature type="compositionally biased region" description="Polar residues" evidence="1">
    <location>
        <begin position="619"/>
        <end position="634"/>
    </location>
</feature>
<proteinExistence type="predicted"/>
<keyword evidence="2" id="KW-0812">Transmembrane</keyword>
<gene>
    <name evidence="3" type="ORF">C6P46_002313</name>
</gene>
<feature type="compositionally biased region" description="Low complexity" evidence="1">
    <location>
        <begin position="639"/>
        <end position="662"/>
    </location>
</feature>
<dbReference type="Proteomes" id="UP000777482">
    <property type="component" value="Unassembled WGS sequence"/>
</dbReference>
<evidence type="ECO:0000313" key="3">
    <source>
        <dbReference type="EMBL" id="KAG0663744.1"/>
    </source>
</evidence>
<evidence type="ECO:0000256" key="1">
    <source>
        <dbReference type="SAM" id="MobiDB-lite"/>
    </source>
</evidence>
<keyword evidence="2" id="KW-1133">Transmembrane helix</keyword>
<feature type="compositionally biased region" description="Low complexity" evidence="1">
    <location>
        <begin position="197"/>
        <end position="283"/>
    </location>
</feature>
<feature type="compositionally biased region" description="Polar residues" evidence="1">
    <location>
        <begin position="186"/>
        <end position="196"/>
    </location>
</feature>
<feature type="compositionally biased region" description="Polar residues" evidence="1">
    <location>
        <begin position="553"/>
        <end position="572"/>
    </location>
</feature>
<feature type="region of interest" description="Disordered" evidence="1">
    <location>
        <begin position="471"/>
        <end position="790"/>
    </location>
</feature>